<accession>A0A382J9J2</accession>
<evidence type="ECO:0000259" key="2">
    <source>
        <dbReference type="Pfam" id="PF01011"/>
    </source>
</evidence>
<gene>
    <name evidence="3" type="ORF">METZ01_LOCUS261614</name>
</gene>
<feature type="region of interest" description="Disordered" evidence="1">
    <location>
        <begin position="1"/>
        <end position="34"/>
    </location>
</feature>
<organism evidence="3">
    <name type="scientific">marine metagenome</name>
    <dbReference type="NCBI Taxonomy" id="408172"/>
    <lineage>
        <taxon>unclassified sequences</taxon>
        <taxon>metagenomes</taxon>
        <taxon>ecological metagenomes</taxon>
    </lineage>
</organism>
<dbReference type="Pfam" id="PF01011">
    <property type="entry name" value="PQQ"/>
    <property type="match status" value="1"/>
</dbReference>
<dbReference type="AlphaFoldDB" id="A0A382J9J2"/>
<reference evidence="3" key="1">
    <citation type="submission" date="2018-05" db="EMBL/GenBank/DDBJ databases">
        <authorList>
            <person name="Lanie J.A."/>
            <person name="Ng W.-L."/>
            <person name="Kazmierczak K.M."/>
            <person name="Andrzejewski T.M."/>
            <person name="Davidsen T.M."/>
            <person name="Wayne K.J."/>
            <person name="Tettelin H."/>
            <person name="Glass J.I."/>
            <person name="Rusch D."/>
            <person name="Podicherti R."/>
            <person name="Tsui H.-C.T."/>
            <person name="Winkler M.E."/>
        </authorList>
    </citation>
    <scope>NUCLEOTIDE SEQUENCE</scope>
</reference>
<evidence type="ECO:0000256" key="1">
    <source>
        <dbReference type="SAM" id="MobiDB-lite"/>
    </source>
</evidence>
<evidence type="ECO:0000313" key="3">
    <source>
        <dbReference type="EMBL" id="SVC08760.1"/>
    </source>
</evidence>
<name>A0A382J9J2_9ZZZZ</name>
<dbReference type="EMBL" id="UINC01072836">
    <property type="protein sequence ID" value="SVC08760.1"/>
    <property type="molecule type" value="Genomic_DNA"/>
</dbReference>
<proteinExistence type="predicted"/>
<feature type="domain" description="Pyrrolo-quinoline quinone repeat" evidence="2">
    <location>
        <begin position="10"/>
        <end position="52"/>
    </location>
</feature>
<sequence length="70" mass="7124">MVVSALSAGGSDGGPRLVARSKETGEELGSIDLPTGAIGTPMTYMVNGKQHIALAIGGRPPEMISFTLPN</sequence>
<dbReference type="SUPFAM" id="SSF50998">
    <property type="entry name" value="Quinoprotein alcohol dehydrogenase-like"/>
    <property type="match status" value="1"/>
</dbReference>
<dbReference type="Gene3D" id="2.140.10.10">
    <property type="entry name" value="Quinoprotein alcohol dehydrogenase-like superfamily"/>
    <property type="match status" value="1"/>
</dbReference>
<dbReference type="InterPro" id="IPR011047">
    <property type="entry name" value="Quinoprotein_ADH-like_sf"/>
</dbReference>
<dbReference type="InterPro" id="IPR002372">
    <property type="entry name" value="PQQ_rpt_dom"/>
</dbReference>
<protein>
    <recommendedName>
        <fullName evidence="2">Pyrrolo-quinoline quinone repeat domain-containing protein</fullName>
    </recommendedName>
</protein>